<evidence type="ECO:0000313" key="2">
    <source>
        <dbReference type="Proteomes" id="UP000198660"/>
    </source>
</evidence>
<name>A0A1I6SYG7_9BACL</name>
<protein>
    <recommendedName>
        <fullName evidence="3">Xylose isomerase-like TIM barrel</fullName>
    </recommendedName>
</protein>
<organism evidence="1 2">
    <name type="scientific">Marininema halotolerans</name>
    <dbReference type="NCBI Taxonomy" id="1155944"/>
    <lineage>
        <taxon>Bacteria</taxon>
        <taxon>Bacillati</taxon>
        <taxon>Bacillota</taxon>
        <taxon>Bacilli</taxon>
        <taxon>Bacillales</taxon>
        <taxon>Thermoactinomycetaceae</taxon>
        <taxon>Marininema</taxon>
    </lineage>
</organism>
<evidence type="ECO:0008006" key="3">
    <source>
        <dbReference type="Google" id="ProtNLM"/>
    </source>
</evidence>
<dbReference type="AlphaFoldDB" id="A0A1I6SYG7"/>
<dbReference type="OrthoDB" id="2986172at2"/>
<sequence length="302" mass="34609">MLLTNPIGGRFDPAIPSSNGNPHFHWAEFSLPESPDHWITFAEDLHKSQIKPMAFSAPLQFNLGGHFHRDEWNQLFHTFSPLLTPEYPFLICRGTTVTLKELFTYLDDHPRDFHAFQDYKSHYVDRIINQLQDLVTMAKAYGIQVILENAPMGSPFYFEPGQGHIHPALRTPRHLRRIAKATGVKLCFDTAYARITSNALTYMNQSRSLFAGATEKEIQHAPADWNQFFSQVKSVTALIRLSSSLSWGDSPETCHIPFRPDTESELRTFLKQVSADTPILLPFRQENQWQEWNASLARIAKL</sequence>
<keyword evidence="2" id="KW-1185">Reference proteome</keyword>
<dbReference type="Proteomes" id="UP000198660">
    <property type="component" value="Unassembled WGS sequence"/>
</dbReference>
<dbReference type="InterPro" id="IPR036237">
    <property type="entry name" value="Xyl_isomerase-like_sf"/>
</dbReference>
<reference evidence="2" key="1">
    <citation type="submission" date="2016-10" db="EMBL/GenBank/DDBJ databases">
        <authorList>
            <person name="Varghese N."/>
            <person name="Submissions S."/>
        </authorList>
    </citation>
    <scope>NUCLEOTIDE SEQUENCE [LARGE SCALE GENOMIC DNA]</scope>
    <source>
        <strain evidence="2">DSM 45789</strain>
    </source>
</reference>
<dbReference type="SUPFAM" id="SSF51658">
    <property type="entry name" value="Xylose isomerase-like"/>
    <property type="match status" value="1"/>
</dbReference>
<dbReference type="EMBL" id="FPAA01000008">
    <property type="protein sequence ID" value="SFS81923.1"/>
    <property type="molecule type" value="Genomic_DNA"/>
</dbReference>
<proteinExistence type="predicted"/>
<evidence type="ECO:0000313" key="1">
    <source>
        <dbReference type="EMBL" id="SFS81923.1"/>
    </source>
</evidence>
<gene>
    <name evidence="1" type="ORF">SAMN05444972_108125</name>
</gene>
<dbReference type="RefSeq" id="WP_091837625.1">
    <property type="nucleotide sequence ID" value="NZ_FPAA01000008.1"/>
</dbReference>
<accession>A0A1I6SYG7</accession>
<dbReference type="Gene3D" id="3.20.20.150">
    <property type="entry name" value="Divalent-metal-dependent TIM barrel enzymes"/>
    <property type="match status" value="1"/>
</dbReference>